<name>A0A4Q2RP78_9ACTN</name>
<feature type="compositionally biased region" description="Basic residues" evidence="1">
    <location>
        <begin position="87"/>
        <end position="101"/>
    </location>
</feature>
<feature type="region of interest" description="Disordered" evidence="1">
    <location>
        <begin position="1"/>
        <end position="126"/>
    </location>
</feature>
<evidence type="ECO:0000259" key="2">
    <source>
        <dbReference type="Pfam" id="PF04422"/>
    </source>
</evidence>
<dbReference type="GO" id="GO:0033354">
    <property type="term" value="P:chlorophyll cycle"/>
    <property type="evidence" value="ECO:0007669"/>
    <property type="project" value="TreeGrafter"/>
</dbReference>
<reference evidence="4 5" key="1">
    <citation type="submission" date="2019-01" db="EMBL/GenBank/DDBJ databases">
        <title>Novel species of Nocardioides.</title>
        <authorList>
            <person name="Liu Q."/>
            <person name="Xin Y.-H."/>
        </authorList>
    </citation>
    <scope>NUCLEOTIDE SEQUENCE [LARGE SCALE GENOMIC DNA]</scope>
    <source>
        <strain evidence="4 5">HLT3-15</strain>
    </source>
</reference>
<dbReference type="InterPro" id="IPR007516">
    <property type="entry name" value="Co_F420_Hydgase/DH_bsu_N"/>
</dbReference>
<feature type="compositionally biased region" description="Basic residues" evidence="1">
    <location>
        <begin position="59"/>
        <end position="68"/>
    </location>
</feature>
<feature type="domain" description="Coenzyme F420 hydrogenase/dehydrogenase beta subunit N-terminal" evidence="2">
    <location>
        <begin position="229"/>
        <end position="303"/>
    </location>
</feature>
<protein>
    <recommendedName>
        <fullName evidence="6">Coenzyme F420 hydrogenase</fullName>
    </recommendedName>
</protein>
<feature type="domain" description="Coenzyme F420 hydrogenase/dehydrogenase beta subunit C-terminal" evidence="3">
    <location>
        <begin position="316"/>
        <end position="476"/>
    </location>
</feature>
<evidence type="ECO:0000313" key="5">
    <source>
        <dbReference type="Proteomes" id="UP000291838"/>
    </source>
</evidence>
<sequence>MPPDAARPGPWQATAGGTAVPGTLCARRAQRLGATRRSPARQGGAQGATARDRCAAAARRGHDRRRRGGGPPPCPGGGARPAAGLRVVRRRMARRRARRQRPAAAQHGGVHGQHARRPRPHARSHARLHARLDARLDGGTPMTAHRLDRVLQQDLCSGCGACAFVGRDHGVVMLDIPTVGRRPVGTEGLPTALKDEIVRACPGSQVTSPGWPATPDPSALLVGPTEAIWEGWATDPVLRWAGSSGGVVTALATYALEELEMALVVHTGMDDTMPWGNRTVVSRDRASLLHNSGSRYTTSSPVEALDLIESADRPCVFVGKPCDVAAVRELRRERPALDRNLGLVLSFFCAGTPPSDASLRLAAELGFGEPAAISQVRYRGEGWPGSFVVGSTDGHRSELTYDESWGRLASTPRQLRCTLCADGLGELADVTGGDAWHRHSDEPGGASDGVSLILARTTRGRTVVEGAIEAGYLTATVSDASDVVLAQPLTRRRMLVPARTAALRTAGLAAPRYPGFRLGAAARLLGPRAWAKEYAGMVRRIVTRGLWRRGRHMGRTR</sequence>
<dbReference type="PANTHER" id="PTHR31332:SF0">
    <property type="entry name" value="7-HYDROXYMETHYL CHLOROPHYLL A REDUCTASE, CHLOROPLASTIC"/>
    <property type="match status" value="1"/>
</dbReference>
<feature type="compositionally biased region" description="Basic residues" evidence="1">
    <location>
        <begin position="113"/>
        <end position="126"/>
    </location>
</feature>
<dbReference type="OrthoDB" id="3247493at2"/>
<dbReference type="AlphaFoldDB" id="A0A4Q2RP78"/>
<evidence type="ECO:0000256" key="1">
    <source>
        <dbReference type="SAM" id="MobiDB-lite"/>
    </source>
</evidence>
<dbReference type="InterPro" id="IPR007525">
    <property type="entry name" value="FrhB_FdhB_C"/>
</dbReference>
<organism evidence="4 5">
    <name type="scientific">Nocardioides glacieisoli</name>
    <dbReference type="NCBI Taxonomy" id="1168730"/>
    <lineage>
        <taxon>Bacteria</taxon>
        <taxon>Bacillati</taxon>
        <taxon>Actinomycetota</taxon>
        <taxon>Actinomycetes</taxon>
        <taxon>Propionibacteriales</taxon>
        <taxon>Nocardioidaceae</taxon>
        <taxon>Nocardioides</taxon>
    </lineage>
</organism>
<comment type="caution">
    <text evidence="4">The sequence shown here is derived from an EMBL/GenBank/DDBJ whole genome shotgun (WGS) entry which is preliminary data.</text>
</comment>
<dbReference type="PANTHER" id="PTHR31332">
    <property type="entry name" value="7-HYDROXYMETHYL CHLOROPHYLL A REDUCTASE, CHLOROPLASTIC"/>
    <property type="match status" value="1"/>
</dbReference>
<evidence type="ECO:0000313" key="4">
    <source>
        <dbReference type="EMBL" id="RYB90721.1"/>
    </source>
</evidence>
<dbReference type="Pfam" id="PF04432">
    <property type="entry name" value="FrhB_FdhB_C"/>
    <property type="match status" value="1"/>
</dbReference>
<gene>
    <name evidence="4" type="ORF">EUA06_10550</name>
</gene>
<dbReference type="InterPro" id="IPR045220">
    <property type="entry name" value="FRHB/FDHB/HCAR-like"/>
</dbReference>
<dbReference type="Pfam" id="PF04422">
    <property type="entry name" value="FrhB_FdhB_N"/>
    <property type="match status" value="1"/>
</dbReference>
<dbReference type="GO" id="GO:0090415">
    <property type="term" value="F:7-hydroxymethyl chlorophyll a reductase activity"/>
    <property type="evidence" value="ECO:0007669"/>
    <property type="project" value="TreeGrafter"/>
</dbReference>
<dbReference type="EMBL" id="SDWS01000004">
    <property type="protein sequence ID" value="RYB90721.1"/>
    <property type="molecule type" value="Genomic_DNA"/>
</dbReference>
<dbReference type="Proteomes" id="UP000291838">
    <property type="component" value="Unassembled WGS sequence"/>
</dbReference>
<evidence type="ECO:0000259" key="3">
    <source>
        <dbReference type="Pfam" id="PF04432"/>
    </source>
</evidence>
<accession>A0A4Q2RP78</accession>
<evidence type="ECO:0008006" key="6">
    <source>
        <dbReference type="Google" id="ProtNLM"/>
    </source>
</evidence>
<keyword evidence="5" id="KW-1185">Reference proteome</keyword>
<proteinExistence type="predicted"/>
<feature type="compositionally biased region" description="Low complexity" evidence="1">
    <location>
        <begin position="40"/>
        <end position="49"/>
    </location>
</feature>